<evidence type="ECO:0000313" key="2">
    <source>
        <dbReference type="Proteomes" id="UP000275719"/>
    </source>
</evidence>
<gene>
    <name evidence="1" type="ORF">EG240_07720</name>
</gene>
<reference evidence="1 2" key="1">
    <citation type="submission" date="2018-11" db="EMBL/GenBank/DDBJ databases">
        <title>Flavobacterium sp. nov., YIM 102701-2 draft genome.</title>
        <authorList>
            <person name="Li G."/>
            <person name="Jiang Y."/>
        </authorList>
    </citation>
    <scope>NUCLEOTIDE SEQUENCE [LARGE SCALE GENOMIC DNA]</scope>
    <source>
        <strain evidence="1 2">YIM 102701-2</strain>
    </source>
</reference>
<dbReference type="OrthoDB" id="634553at2"/>
<organism evidence="1 2">
    <name type="scientific">Paenimyroides tangerinum</name>
    <dbReference type="NCBI Taxonomy" id="2488728"/>
    <lineage>
        <taxon>Bacteria</taxon>
        <taxon>Pseudomonadati</taxon>
        <taxon>Bacteroidota</taxon>
        <taxon>Flavobacteriia</taxon>
        <taxon>Flavobacteriales</taxon>
        <taxon>Flavobacteriaceae</taxon>
        <taxon>Paenimyroides</taxon>
    </lineage>
</organism>
<dbReference type="Proteomes" id="UP000275719">
    <property type="component" value="Unassembled WGS sequence"/>
</dbReference>
<dbReference type="RefSeq" id="WP_125018819.1">
    <property type="nucleotide sequence ID" value="NZ_RQVQ01000014.1"/>
</dbReference>
<protein>
    <submittedName>
        <fullName evidence="1">Uncharacterized protein</fullName>
    </submittedName>
</protein>
<evidence type="ECO:0000313" key="1">
    <source>
        <dbReference type="EMBL" id="RRJ90905.1"/>
    </source>
</evidence>
<keyword evidence="2" id="KW-1185">Reference proteome</keyword>
<dbReference type="AlphaFoldDB" id="A0A3P3W6U8"/>
<proteinExistence type="predicted"/>
<dbReference type="EMBL" id="RQVQ01000014">
    <property type="protein sequence ID" value="RRJ90905.1"/>
    <property type="molecule type" value="Genomic_DNA"/>
</dbReference>
<accession>A0A3P3W6U8</accession>
<sequence length="332" mass="39104">MKKIYWLFVLIVCISCTKKDDDIDMSFYYWKTNFKMDASERDFLAQNQINKMYVRYFDVGLKGGIPVPISAITFDSIPKNLQVIPVVYIKNEVVLIPNLDVKELAANIVKYINQINEKNQISMNEIQLDCDWSLNSKEQFFALVDEIKKQTNLKLSATIRLHQVKYFEKTGVPNVDEGVLMYYNMGKIAADSLNSIYDREVAKNYIKSLRDYPLKLNIALPVYSWLVHTRDRKPINLISRIRIEQLDTIPNFKKIDKNRYLVQESNSYFGSYFKKGDIVKIESTTAKQVEEMITDLSENMKENPNEIIFYDFDKTNTNYYENEFFKKIVNRY</sequence>
<name>A0A3P3W6U8_9FLAO</name>
<comment type="caution">
    <text evidence="1">The sequence shown here is derived from an EMBL/GenBank/DDBJ whole genome shotgun (WGS) entry which is preliminary data.</text>
</comment>